<dbReference type="ExpressionAtlas" id="A0A2K3D540">
    <property type="expression patterns" value="baseline"/>
</dbReference>
<sequence length="1243" mass="123629">MLALKLFKPADDKVRQVEFHPVLPWIVSATKSNHVSVWDWRTRQVVWEAQLGGSDEELSSDAELARLHLRDAAFAPNPSLLHPTPHAGGPGAKREPTGAVRDVKFLDSDVAQVQLSWGHSAVAGCGSPPPRAEDITALRGHRLLVVACENKVLVVDLASRRVIELGRGVFEGRSPTCVAFLFKAGLHTGGSLGGAGPGVGSPVSVAALTAAAAGGKGSGRGGGWLLDSPVLAVGCSDGIVRCLQIFPVKPVVRLMSAHKTAVVAMAVMGVRGQRFETLAVGHQGGSVALFEPMGRAGGGGGAGGGAAAAAASGGDALGPRADVKAHDKELLPGSLVVVPVSEDPENSRCLLFSAGGDHRVCGLDMSSLKETTKIKVDRASLTCMAHWPRGWVCAGVHSLLLGTEGGHVLLAHAGSGSVRLAADLADLVPAGTKKAPKIYGLAVHPTQPHVVAAATNTGVAVLALAALPQPLPVVPLPLASPTQALYDDGAAGLGSAFGGGGGGAGGGSGGCTYVAAMGSAVLCVTAATLPGAELADLPANQVMGKLTVASDGPSGRALLSASSDGGYVAVAWPAARTYAVYRQGASAWQEVARGSGTAVAWHASQPIFAALEEAPPALGAAAAPPGKPSKDPKKAAAAAEAARLAAEAAARAAAATAAVRIKGLGGVGGASVVPHGLGGGGLDLGGELPAYVQGGPLLAVTLRRAVAPEGAELAGAEGPAMVWYDWEGGRRLGPELAEPLLLAWDPSRSMVALAYPSQILVVRARPDFAVVAALPVGGAESLEWAARQLFISTPTHILCALLAPAPPPLPDSAAAAAAGAPPSYSAAAPARLITLAGPGVPVAAAAMGAVVHEGLAPPPMMRPAGPLALLGPRDGCLWAVGLLGQPLAMSLAHPGLRCCSLVAAGDLHGAVQLASRALAPELHDPLAALMLEMDGLRGAAAAATLPGITLATELRLRANLRHWQQAVEAADALMAGFVRRPPPGQFRSAVAAAAFGTFGGGGGGGYGGGGGGGGPALGDEFVDLSAVGGGKPANAPAHPQDLDWTQPLRAASSSARAAATAAVASRPLAAAYTPTSSSAAAAPTASSTTAPLSPETVGLVLGLLDDLIRGGQHDVARHLARPLLGGAVALGGEQLRRLTAIMAQVGMKTDLPALSHAVASGADSAGRESAALLAALLCGHTAMAQDALRDGGAAALAALQAKVYGLSGAADAMAAWRRQLLAAAPLGTAAALGRLDVSLPAAV</sequence>
<dbReference type="OMA" id="FAYQKYM"/>
<dbReference type="InterPro" id="IPR011044">
    <property type="entry name" value="Quino_amine_DH_bsu"/>
</dbReference>
<protein>
    <submittedName>
        <fullName evidence="2">Uncharacterized protein</fullName>
    </submittedName>
</protein>
<dbReference type="KEGG" id="cre:CHLRE_12g535350v5"/>
<dbReference type="AlphaFoldDB" id="A0A2K3D540"/>
<dbReference type="InParanoid" id="A0A2K3D540"/>
<dbReference type="PANTHER" id="PTHR45521:SF2">
    <property type="entry name" value="TRANSDUCIN_WD40 REPEAT-LIKE SUPERFAMILY PROTEIN"/>
    <property type="match status" value="1"/>
</dbReference>
<name>A0A2K3D540_CHLRE</name>
<evidence type="ECO:0000313" key="3">
    <source>
        <dbReference type="Proteomes" id="UP000006906"/>
    </source>
</evidence>
<evidence type="ECO:0000313" key="2">
    <source>
        <dbReference type="EMBL" id="PNW75650.1"/>
    </source>
</evidence>
<dbReference type="InterPro" id="IPR015943">
    <property type="entry name" value="WD40/YVTN_repeat-like_dom_sf"/>
</dbReference>
<reference evidence="2 3" key="1">
    <citation type="journal article" date="2007" name="Science">
        <title>The Chlamydomonas genome reveals the evolution of key animal and plant functions.</title>
        <authorList>
            <person name="Merchant S.S."/>
            <person name="Prochnik S.E."/>
            <person name="Vallon O."/>
            <person name="Harris E.H."/>
            <person name="Karpowicz S.J."/>
            <person name="Witman G.B."/>
            <person name="Terry A."/>
            <person name="Salamov A."/>
            <person name="Fritz-Laylin L.K."/>
            <person name="Marechal-Drouard L."/>
            <person name="Marshall W.F."/>
            <person name="Qu L.H."/>
            <person name="Nelson D.R."/>
            <person name="Sanderfoot A.A."/>
            <person name="Spalding M.H."/>
            <person name="Kapitonov V.V."/>
            <person name="Ren Q."/>
            <person name="Ferris P."/>
            <person name="Lindquist E."/>
            <person name="Shapiro H."/>
            <person name="Lucas S.M."/>
            <person name="Grimwood J."/>
            <person name="Schmutz J."/>
            <person name="Cardol P."/>
            <person name="Cerutti H."/>
            <person name="Chanfreau G."/>
            <person name="Chen C.L."/>
            <person name="Cognat V."/>
            <person name="Croft M.T."/>
            <person name="Dent R."/>
            <person name="Dutcher S."/>
            <person name="Fernandez E."/>
            <person name="Fukuzawa H."/>
            <person name="Gonzalez-Ballester D."/>
            <person name="Gonzalez-Halphen D."/>
            <person name="Hallmann A."/>
            <person name="Hanikenne M."/>
            <person name="Hippler M."/>
            <person name="Inwood W."/>
            <person name="Jabbari K."/>
            <person name="Kalanon M."/>
            <person name="Kuras R."/>
            <person name="Lefebvre P.A."/>
            <person name="Lemaire S.D."/>
            <person name="Lobanov A.V."/>
            <person name="Lohr M."/>
            <person name="Manuell A."/>
            <person name="Meier I."/>
            <person name="Mets L."/>
            <person name="Mittag M."/>
            <person name="Mittelmeier T."/>
            <person name="Moroney J.V."/>
            <person name="Moseley J."/>
            <person name="Napoli C."/>
            <person name="Nedelcu A.M."/>
            <person name="Niyogi K."/>
            <person name="Novoselov S.V."/>
            <person name="Paulsen I.T."/>
            <person name="Pazour G."/>
            <person name="Purton S."/>
            <person name="Ral J.P."/>
            <person name="Riano-Pachon D.M."/>
            <person name="Riekhof W."/>
            <person name="Rymarquis L."/>
            <person name="Schroda M."/>
            <person name="Stern D."/>
            <person name="Umen J."/>
            <person name="Willows R."/>
            <person name="Wilson N."/>
            <person name="Zimmer S.L."/>
            <person name="Allmer J."/>
            <person name="Balk J."/>
            <person name="Bisova K."/>
            <person name="Chen C.J."/>
            <person name="Elias M."/>
            <person name="Gendler K."/>
            <person name="Hauser C."/>
            <person name="Lamb M.R."/>
            <person name="Ledford H."/>
            <person name="Long J.C."/>
            <person name="Minagawa J."/>
            <person name="Page M.D."/>
            <person name="Pan J."/>
            <person name="Pootakham W."/>
            <person name="Roje S."/>
            <person name="Rose A."/>
            <person name="Stahlberg E."/>
            <person name="Terauchi A.M."/>
            <person name="Yang P."/>
            <person name="Ball S."/>
            <person name="Bowler C."/>
            <person name="Dieckmann C.L."/>
            <person name="Gladyshev V.N."/>
            <person name="Green P."/>
            <person name="Jorgensen R."/>
            <person name="Mayfield S."/>
            <person name="Mueller-Roeber B."/>
            <person name="Rajamani S."/>
            <person name="Sayre R.T."/>
            <person name="Brokstein P."/>
            <person name="Dubchak I."/>
            <person name="Goodstein D."/>
            <person name="Hornick L."/>
            <person name="Huang Y.W."/>
            <person name="Jhaveri J."/>
            <person name="Luo Y."/>
            <person name="Martinez D."/>
            <person name="Ngau W.C."/>
            <person name="Otillar B."/>
            <person name="Poliakov A."/>
            <person name="Porter A."/>
            <person name="Szajkowski L."/>
            <person name="Werner G."/>
            <person name="Zhou K."/>
            <person name="Grigoriev I.V."/>
            <person name="Rokhsar D.S."/>
            <person name="Grossman A.R."/>
        </authorList>
    </citation>
    <scope>NUCLEOTIDE SEQUENCE [LARGE SCALE GENOMIC DNA]</scope>
    <source>
        <strain evidence="3">CC-503</strain>
    </source>
</reference>
<accession>A0A2K3D540</accession>
<dbReference type="GeneID" id="5718501"/>
<dbReference type="RefSeq" id="XP_042918733.1">
    <property type="nucleotide sequence ID" value="XM_043068638.1"/>
</dbReference>
<dbReference type="EMBL" id="CM008973">
    <property type="protein sequence ID" value="PNW75650.1"/>
    <property type="molecule type" value="Genomic_DNA"/>
</dbReference>
<dbReference type="Gramene" id="PNW75650">
    <property type="protein sequence ID" value="PNW75650"/>
    <property type="gene ID" value="CHLRE_12g535350v5"/>
</dbReference>
<dbReference type="InterPro" id="IPR053290">
    <property type="entry name" value="TSET_complex_member"/>
</dbReference>
<evidence type="ECO:0000256" key="1">
    <source>
        <dbReference type="SAM" id="MobiDB-lite"/>
    </source>
</evidence>
<dbReference type="OrthoDB" id="509637at2759"/>
<dbReference type="Proteomes" id="UP000006906">
    <property type="component" value="Chromosome 12"/>
</dbReference>
<dbReference type="PANTHER" id="PTHR45521">
    <property type="entry name" value="TSET COMPLEX MEMBER TSTF"/>
    <property type="match status" value="1"/>
</dbReference>
<keyword evidence="3" id="KW-1185">Reference proteome</keyword>
<dbReference type="Gene3D" id="2.130.10.10">
    <property type="entry name" value="YVTN repeat-like/Quinoprotein amine dehydrogenase"/>
    <property type="match status" value="2"/>
</dbReference>
<dbReference type="SUPFAM" id="SSF50969">
    <property type="entry name" value="YVTN repeat-like/Quinoprotein amine dehydrogenase"/>
    <property type="match status" value="1"/>
</dbReference>
<dbReference type="FunCoup" id="A0A2K3D540">
    <property type="interactions" value="687"/>
</dbReference>
<gene>
    <name evidence="2" type="ORF">CHLRE_12g535350v5</name>
</gene>
<organism evidence="2 3">
    <name type="scientific">Chlamydomonas reinhardtii</name>
    <name type="common">Chlamydomonas smithii</name>
    <dbReference type="NCBI Taxonomy" id="3055"/>
    <lineage>
        <taxon>Eukaryota</taxon>
        <taxon>Viridiplantae</taxon>
        <taxon>Chlorophyta</taxon>
        <taxon>core chlorophytes</taxon>
        <taxon>Chlorophyceae</taxon>
        <taxon>CS clade</taxon>
        <taxon>Chlamydomonadales</taxon>
        <taxon>Chlamydomonadaceae</taxon>
        <taxon>Chlamydomonas</taxon>
    </lineage>
</organism>
<dbReference type="STRING" id="3055.A0A2K3D540"/>
<feature type="region of interest" description="Disordered" evidence="1">
    <location>
        <begin position="76"/>
        <end position="97"/>
    </location>
</feature>
<dbReference type="InterPro" id="IPR036322">
    <property type="entry name" value="WD40_repeat_dom_sf"/>
</dbReference>
<proteinExistence type="predicted"/>
<dbReference type="SUPFAM" id="SSF50978">
    <property type="entry name" value="WD40 repeat-like"/>
    <property type="match status" value="1"/>
</dbReference>